<keyword evidence="3" id="KW-1185">Reference proteome</keyword>
<gene>
    <name evidence="2" type="ORF">PCOR1329_LOCUS68642</name>
</gene>
<organism evidence="2 3">
    <name type="scientific">Prorocentrum cordatum</name>
    <dbReference type="NCBI Taxonomy" id="2364126"/>
    <lineage>
        <taxon>Eukaryota</taxon>
        <taxon>Sar</taxon>
        <taxon>Alveolata</taxon>
        <taxon>Dinophyceae</taxon>
        <taxon>Prorocentrales</taxon>
        <taxon>Prorocentraceae</taxon>
        <taxon>Prorocentrum</taxon>
    </lineage>
</organism>
<dbReference type="Proteomes" id="UP001189429">
    <property type="component" value="Unassembled WGS sequence"/>
</dbReference>
<feature type="region of interest" description="Disordered" evidence="1">
    <location>
        <begin position="333"/>
        <end position="371"/>
    </location>
</feature>
<proteinExistence type="predicted"/>
<protein>
    <submittedName>
        <fullName evidence="2">Uncharacterized protein</fullName>
    </submittedName>
</protein>
<dbReference type="EMBL" id="CAUYUJ010018966">
    <property type="protein sequence ID" value="CAK0887653.1"/>
    <property type="molecule type" value="Genomic_DNA"/>
</dbReference>
<evidence type="ECO:0000313" key="3">
    <source>
        <dbReference type="Proteomes" id="UP001189429"/>
    </source>
</evidence>
<feature type="compositionally biased region" description="Low complexity" evidence="1">
    <location>
        <begin position="334"/>
        <end position="347"/>
    </location>
</feature>
<feature type="non-terminal residue" evidence="2">
    <location>
        <position position="674"/>
    </location>
</feature>
<evidence type="ECO:0000256" key="1">
    <source>
        <dbReference type="SAM" id="MobiDB-lite"/>
    </source>
</evidence>
<reference evidence="2" key="1">
    <citation type="submission" date="2023-10" db="EMBL/GenBank/DDBJ databases">
        <authorList>
            <person name="Chen Y."/>
            <person name="Shah S."/>
            <person name="Dougan E. K."/>
            <person name="Thang M."/>
            <person name="Chan C."/>
        </authorList>
    </citation>
    <scope>NUCLEOTIDE SEQUENCE [LARGE SCALE GENOMIC DNA]</scope>
</reference>
<evidence type="ECO:0000313" key="2">
    <source>
        <dbReference type="EMBL" id="CAK0887653.1"/>
    </source>
</evidence>
<comment type="caution">
    <text evidence="2">The sequence shown here is derived from an EMBL/GenBank/DDBJ whole genome shotgun (WGS) entry which is preliminary data.</text>
</comment>
<name>A0ABN9WQ49_9DINO</name>
<feature type="non-terminal residue" evidence="2">
    <location>
        <position position="1"/>
    </location>
</feature>
<accession>A0ABN9WQ49</accession>
<sequence>VMAMGRSWALRFCQEMMAASVQKVGTPKVGTPTSQCFRDKGPAPDLTDAQVAAAVYVDSAAITSTDEKRVTATADAVFRQLEADGSDCKTIEHGPDLAHFTGLDLHRASGRISVGHSRCWKVRLALSHVSAVGRASGPEIHSLLWHCTWSAILRRCVPSLPRACYRFVDMAGLGRVPLCAPGLANYMTTTDSEGANLIDNGGFGVVRKFLGAEQARAAALAAAASPGATAAGADAEATASSDLGVTFNHLDRSVIGDFSSWQLRVNPADGPSRLKGPVARSGGAGPRDARAVEALARDELRSGGATGAAAASWWAPPAPLVITGADGTIGDWRSAASSADSSSSSDSEGACSEAVASALPSAQQRRARARRRVEVHRAHASSRRDLGAYFLEVNRVARNSATLRDRCFSDFRKWAALAGMPLSTPAEIDFALVGHLEDLYFSGFNHDAGKKVVTSVEFRIPELKIPGRTVLPRAKDAMRGFRRLAPGRTFTPPSAGGQAVPPHPGTDAASWALLLAPAELSVASKTHEFDESLLLDNVEFCPLQDFFHRAKAAPRTRPLWSFDSVTFSRNFAQLVELADLSNLRPHPCMPRRGGASDDALRNAGALEEMKRGRWRADSSVRRYEKPARALKQADNMTVAAREHGLLVGNRLLEIPAGLRACPQPPNTRAVQLTQ</sequence>